<name>A0A6J4HNQ7_9CHLR</name>
<proteinExistence type="predicted"/>
<dbReference type="EMBL" id="CADCTC010000060">
    <property type="protein sequence ID" value="CAA9229253.1"/>
    <property type="molecule type" value="Genomic_DNA"/>
</dbReference>
<sequence>MALLAVITVGLAGYALWGVVRAFPDPLRKGSDAKGLAQRFAYFASALT</sequence>
<organism evidence="1">
    <name type="scientific">uncultured Chloroflexota bacterium</name>
    <dbReference type="NCBI Taxonomy" id="166587"/>
    <lineage>
        <taxon>Bacteria</taxon>
        <taxon>Bacillati</taxon>
        <taxon>Chloroflexota</taxon>
        <taxon>environmental samples</taxon>
    </lineage>
</organism>
<accession>A0A6J4HNQ7</accession>
<protein>
    <submittedName>
        <fullName evidence="1">Uncharacterized protein</fullName>
    </submittedName>
</protein>
<gene>
    <name evidence="1" type="ORF">AVDCRST_MAG77-909</name>
</gene>
<dbReference type="AlphaFoldDB" id="A0A6J4HNQ7"/>
<reference evidence="1" key="1">
    <citation type="submission" date="2020-02" db="EMBL/GenBank/DDBJ databases">
        <authorList>
            <person name="Meier V. D."/>
        </authorList>
    </citation>
    <scope>NUCLEOTIDE SEQUENCE</scope>
    <source>
        <strain evidence="1">AVDCRST_MAG77</strain>
    </source>
</reference>
<evidence type="ECO:0000313" key="1">
    <source>
        <dbReference type="EMBL" id="CAA9229253.1"/>
    </source>
</evidence>